<evidence type="ECO:0000313" key="1">
    <source>
        <dbReference type="EMBL" id="KAJ1109866.1"/>
    </source>
</evidence>
<accession>A0AAV7N1I0</accession>
<organism evidence="1 2">
    <name type="scientific">Pleurodeles waltl</name>
    <name type="common">Iberian ribbed newt</name>
    <dbReference type="NCBI Taxonomy" id="8319"/>
    <lineage>
        <taxon>Eukaryota</taxon>
        <taxon>Metazoa</taxon>
        <taxon>Chordata</taxon>
        <taxon>Craniata</taxon>
        <taxon>Vertebrata</taxon>
        <taxon>Euteleostomi</taxon>
        <taxon>Amphibia</taxon>
        <taxon>Batrachia</taxon>
        <taxon>Caudata</taxon>
        <taxon>Salamandroidea</taxon>
        <taxon>Salamandridae</taxon>
        <taxon>Pleurodelinae</taxon>
        <taxon>Pleurodeles</taxon>
    </lineage>
</organism>
<dbReference type="EMBL" id="JANPWB010000013">
    <property type="protein sequence ID" value="KAJ1109866.1"/>
    <property type="molecule type" value="Genomic_DNA"/>
</dbReference>
<gene>
    <name evidence="1" type="ORF">NDU88_007223</name>
</gene>
<keyword evidence="2" id="KW-1185">Reference proteome</keyword>
<reference evidence="1" key="1">
    <citation type="journal article" date="2022" name="bioRxiv">
        <title>Sequencing and chromosome-scale assembly of the giantPleurodeles waltlgenome.</title>
        <authorList>
            <person name="Brown T."/>
            <person name="Elewa A."/>
            <person name="Iarovenko S."/>
            <person name="Subramanian E."/>
            <person name="Araus A.J."/>
            <person name="Petzold A."/>
            <person name="Susuki M."/>
            <person name="Suzuki K.-i.T."/>
            <person name="Hayashi T."/>
            <person name="Toyoda A."/>
            <person name="Oliveira C."/>
            <person name="Osipova E."/>
            <person name="Leigh N.D."/>
            <person name="Simon A."/>
            <person name="Yun M.H."/>
        </authorList>
    </citation>
    <scope>NUCLEOTIDE SEQUENCE</scope>
    <source>
        <strain evidence="1">20211129_DDA</strain>
        <tissue evidence="1">Liver</tissue>
    </source>
</reference>
<dbReference type="AlphaFoldDB" id="A0AAV7N1I0"/>
<name>A0AAV7N1I0_PLEWA</name>
<comment type="caution">
    <text evidence="1">The sequence shown here is derived from an EMBL/GenBank/DDBJ whole genome shotgun (WGS) entry which is preliminary data.</text>
</comment>
<evidence type="ECO:0000313" key="2">
    <source>
        <dbReference type="Proteomes" id="UP001066276"/>
    </source>
</evidence>
<proteinExistence type="predicted"/>
<dbReference type="Proteomes" id="UP001066276">
    <property type="component" value="Chromosome 9"/>
</dbReference>
<sequence>MEGRPGLMLAWLNRPEVRGTPIMHLTTTTETHIYAPEHLNDEFRTYFMNLYSVPESFTDGAQDEILAPLPLPALAQEARRNIGGPVTVQEVRQDIKEMASGKTPGPDRHPVEF</sequence>
<protein>
    <submittedName>
        <fullName evidence="1">Uncharacterized protein</fullName>
    </submittedName>
</protein>